<dbReference type="GO" id="GO:0005634">
    <property type="term" value="C:nucleus"/>
    <property type="evidence" value="ECO:0007669"/>
    <property type="project" value="InterPro"/>
</dbReference>
<dbReference type="InterPro" id="IPR036612">
    <property type="entry name" value="KH_dom_type_1_sf"/>
</dbReference>
<dbReference type="PANTHER" id="PTHR15744">
    <property type="entry name" value="BLOM7"/>
    <property type="match status" value="1"/>
</dbReference>
<dbReference type="InterPro" id="IPR055256">
    <property type="entry name" value="KH_1_KHDC4/BBP-like"/>
</dbReference>
<comment type="function">
    <text evidence="4">RNA-binding protein involved in pre-mRNA splicing. Interacts with the PRP19C/Prp19 complex/NTC/Nineteen complex which is part of the spliceosome. Involved in regulating splice site selection. Binds preferentially RNA with A/C rich sequences and poly-C stretches.</text>
</comment>
<feature type="compositionally biased region" description="Low complexity" evidence="5">
    <location>
        <begin position="667"/>
        <end position="683"/>
    </location>
</feature>
<keyword evidence="8" id="KW-1185">Reference proteome</keyword>
<feature type="region of interest" description="Disordered" evidence="5">
    <location>
        <begin position="565"/>
        <end position="618"/>
    </location>
</feature>
<dbReference type="PANTHER" id="PTHR15744:SF0">
    <property type="entry name" value="KH HOMOLOGY DOMAIN-CONTAINING PROTEIN 4"/>
    <property type="match status" value="1"/>
</dbReference>
<comment type="caution">
    <text evidence="7">The sequence shown here is derived from an EMBL/GenBank/DDBJ whole genome shotgun (WGS) entry which is preliminary data.</text>
</comment>
<dbReference type="Gene3D" id="3.30.1370.10">
    <property type="entry name" value="K Homology domain, type 1"/>
    <property type="match status" value="1"/>
</dbReference>
<dbReference type="SUPFAM" id="SSF54791">
    <property type="entry name" value="Eukaryotic type KH-domain (KH-domain type I)"/>
    <property type="match status" value="1"/>
</dbReference>
<proteinExistence type="inferred from homology"/>
<evidence type="ECO:0000256" key="2">
    <source>
        <dbReference type="ARBA" id="ARBA00017795"/>
    </source>
</evidence>
<organism evidence="7 8">
    <name type="scientific">Apolygus lucorum</name>
    <name type="common">Small green plant bug</name>
    <name type="synonym">Lygocoris lucorum</name>
    <dbReference type="NCBI Taxonomy" id="248454"/>
    <lineage>
        <taxon>Eukaryota</taxon>
        <taxon>Metazoa</taxon>
        <taxon>Ecdysozoa</taxon>
        <taxon>Arthropoda</taxon>
        <taxon>Hexapoda</taxon>
        <taxon>Insecta</taxon>
        <taxon>Pterygota</taxon>
        <taxon>Neoptera</taxon>
        <taxon>Paraneoptera</taxon>
        <taxon>Hemiptera</taxon>
        <taxon>Heteroptera</taxon>
        <taxon>Panheteroptera</taxon>
        <taxon>Cimicomorpha</taxon>
        <taxon>Miridae</taxon>
        <taxon>Mirini</taxon>
        <taxon>Apolygus</taxon>
    </lineage>
</organism>
<evidence type="ECO:0000256" key="3">
    <source>
        <dbReference type="ARBA" id="ARBA00030267"/>
    </source>
</evidence>
<evidence type="ECO:0000256" key="1">
    <source>
        <dbReference type="ARBA" id="ARBA00006093"/>
    </source>
</evidence>
<evidence type="ECO:0000256" key="4">
    <source>
        <dbReference type="ARBA" id="ARBA00045732"/>
    </source>
</evidence>
<feature type="region of interest" description="Disordered" evidence="5">
    <location>
        <begin position="667"/>
        <end position="717"/>
    </location>
</feature>
<dbReference type="FunFam" id="3.30.1370.10:FF:000037">
    <property type="entry name" value="KH domain protein"/>
    <property type="match status" value="1"/>
</dbReference>
<evidence type="ECO:0000313" key="7">
    <source>
        <dbReference type="EMBL" id="KAF6207275.1"/>
    </source>
</evidence>
<feature type="domain" description="KHDC4/BBP-like KH-domain type I" evidence="6">
    <location>
        <begin position="17"/>
        <end position="92"/>
    </location>
</feature>
<dbReference type="AlphaFoldDB" id="A0A8S9XI62"/>
<dbReference type="InterPro" id="IPR047889">
    <property type="entry name" value="KHDC4_KH-I_second"/>
</dbReference>
<protein>
    <recommendedName>
        <fullName evidence="2">KH homology domain-containing protein 4</fullName>
    </recommendedName>
    <alternativeName>
        <fullName evidence="3">Brings lots of money 7</fullName>
    </alternativeName>
</protein>
<feature type="compositionally biased region" description="Polar residues" evidence="5">
    <location>
        <begin position="708"/>
        <end position="717"/>
    </location>
</feature>
<name>A0A8S9XI62_APOLU</name>
<dbReference type="InterPro" id="IPR031121">
    <property type="entry name" value="RIK/BLOM7"/>
</dbReference>
<dbReference type="GO" id="GO:0003723">
    <property type="term" value="F:RNA binding"/>
    <property type="evidence" value="ECO:0007669"/>
    <property type="project" value="InterPro"/>
</dbReference>
<dbReference type="Proteomes" id="UP000466442">
    <property type="component" value="Unassembled WGS sequence"/>
</dbReference>
<dbReference type="EMBL" id="WIXP02000008">
    <property type="protein sequence ID" value="KAF6207275.1"/>
    <property type="molecule type" value="Genomic_DNA"/>
</dbReference>
<evidence type="ECO:0000313" key="8">
    <source>
        <dbReference type="Proteomes" id="UP000466442"/>
    </source>
</evidence>
<sequence>MNNPKFREKVLIGLENAPPTFNVRGKVVGPNGANLQYITNETGAIVTIRGRGSGYIEPNTGQESLEPLHICIEHSKYDVLQAGRQLAFNLIDTVQQEWANLQHQMQQDQQQQPPSVVSSSSNGPTQSIVANDVPQVVTSVAPPSSVTLPTGFTQQAVGQMITVPPPSHVTLPPPALHIPSQMAPPQVATSTNNGSLIGQAPDANQALVPAGGPSAGQEVAVSQASAQPPSINIPAQQQLFLSNQGAILQPQTFQQQQIITPTGQVISAQPQVLAQSYLLQYMQTNSGQMVVSYPNMVRPANTAGDASRGQQFMLVQYGDGGAIKTSAVRAPAPQPQTVPQMVQIINPQTGQIQHVLQHIQPQVQMQQAQLQAHLQPQLVGQGGGLLGQQVLMPIQYNTQFTSQPQQMIITQPPPQLQQHQILPAGQTLQHVIPTSTLNQVSTPVSINVSQKQIVLNIAKQQQQGLKRRYEGDQPQHLSIMDAQTSQQLHAKKGIGNVWLVSAADGTPGLAQTVCSPTYRYPAAVSEALLIQSGDLSLHNTQITKAEGMQRPSPAPQQDIIVQSGEKNQYGQDDWRRNSPLLTENPDVRGDLNGMDPIKRGRMTQNGQGSEVVTDTRNESGVERFPVKVEGGHTQPPPQIYNVAAVPQQQQGIGVQRQQQPMQQLYQTGNMPQQAGPPQQTQVPGGPPPGQLPPGSYTQQMYPPPPLPSSTGQATPQQYVAPPIYNALPPQQSYAAAPYNPWIMPS</sequence>
<dbReference type="CDD" id="cd22386">
    <property type="entry name" value="KH-I_KHDC4_rpt2"/>
    <property type="match status" value="1"/>
</dbReference>
<evidence type="ECO:0000256" key="5">
    <source>
        <dbReference type="SAM" id="MobiDB-lite"/>
    </source>
</evidence>
<gene>
    <name evidence="7" type="ORF">GE061_018516</name>
</gene>
<evidence type="ECO:0000259" key="6">
    <source>
        <dbReference type="Pfam" id="PF22675"/>
    </source>
</evidence>
<reference evidence="7" key="1">
    <citation type="journal article" date="2021" name="Mol. Ecol. Resour.">
        <title>Apolygus lucorum genome provides insights into omnivorousness and mesophyll feeding.</title>
        <authorList>
            <person name="Liu Y."/>
            <person name="Liu H."/>
            <person name="Wang H."/>
            <person name="Huang T."/>
            <person name="Liu B."/>
            <person name="Yang B."/>
            <person name="Yin L."/>
            <person name="Li B."/>
            <person name="Zhang Y."/>
            <person name="Zhang S."/>
            <person name="Jiang F."/>
            <person name="Zhang X."/>
            <person name="Ren Y."/>
            <person name="Wang B."/>
            <person name="Wang S."/>
            <person name="Lu Y."/>
            <person name="Wu K."/>
            <person name="Fan W."/>
            <person name="Wang G."/>
        </authorList>
    </citation>
    <scope>NUCLEOTIDE SEQUENCE</scope>
    <source>
        <strain evidence="7">12Hb</strain>
    </source>
</reference>
<accession>A0A8S9XI62</accession>
<dbReference type="Pfam" id="PF22675">
    <property type="entry name" value="KH-I_KHDC4-BBP"/>
    <property type="match status" value="1"/>
</dbReference>
<dbReference type="OrthoDB" id="397265at2759"/>
<feature type="region of interest" description="Disordered" evidence="5">
    <location>
        <begin position="102"/>
        <end position="127"/>
    </location>
</feature>
<feature type="compositionally biased region" description="Polar residues" evidence="5">
    <location>
        <begin position="602"/>
        <end position="612"/>
    </location>
</feature>
<comment type="similarity">
    <text evidence="1">Belongs to the KHDC4 family.</text>
</comment>